<feature type="signal peptide" evidence="8">
    <location>
        <begin position="1"/>
        <end position="20"/>
    </location>
</feature>
<evidence type="ECO:0000256" key="4">
    <source>
        <dbReference type="PIRSR" id="PIRSR615500-1"/>
    </source>
</evidence>
<dbReference type="Gene3D" id="2.60.40.10">
    <property type="entry name" value="Immunoglobulins"/>
    <property type="match status" value="2"/>
</dbReference>
<dbReference type="InterPro" id="IPR023828">
    <property type="entry name" value="Peptidase_S8_Ser-AS"/>
</dbReference>
<organism evidence="11 12">
    <name type="scientific">Micractinium conductrix</name>
    <dbReference type="NCBI Taxonomy" id="554055"/>
    <lineage>
        <taxon>Eukaryota</taxon>
        <taxon>Viridiplantae</taxon>
        <taxon>Chlorophyta</taxon>
        <taxon>core chlorophytes</taxon>
        <taxon>Trebouxiophyceae</taxon>
        <taxon>Chlorellales</taxon>
        <taxon>Chlorellaceae</taxon>
        <taxon>Chlorella clade</taxon>
        <taxon>Micractinium</taxon>
    </lineage>
</organism>
<keyword evidence="3 5" id="KW-0720">Serine protease</keyword>
<evidence type="ECO:0000259" key="9">
    <source>
        <dbReference type="Pfam" id="PF00082"/>
    </source>
</evidence>
<dbReference type="PRINTS" id="PR00723">
    <property type="entry name" value="SUBTILISIN"/>
</dbReference>
<dbReference type="PANTHER" id="PTHR43399:SF5">
    <property type="entry name" value="PEPTIDASE S8 FAMILY WITH PROTEASE-ASSOCIATED DOMAIN"/>
    <property type="match status" value="1"/>
</dbReference>
<dbReference type="Gene3D" id="2.60.120.380">
    <property type="match status" value="1"/>
</dbReference>
<proteinExistence type="inferred from homology"/>
<dbReference type="SUPFAM" id="SSF52025">
    <property type="entry name" value="PA domain"/>
    <property type="match status" value="1"/>
</dbReference>
<dbReference type="InterPro" id="IPR003137">
    <property type="entry name" value="PA_domain"/>
</dbReference>
<feature type="chain" id="PRO_5015178364" evidence="8">
    <location>
        <begin position="21"/>
        <end position="1870"/>
    </location>
</feature>
<dbReference type="GO" id="GO:0006508">
    <property type="term" value="P:proteolysis"/>
    <property type="evidence" value="ECO:0007669"/>
    <property type="project" value="UniProtKB-KW"/>
</dbReference>
<dbReference type="GO" id="GO:0004252">
    <property type="term" value="F:serine-type endopeptidase activity"/>
    <property type="evidence" value="ECO:0007669"/>
    <property type="project" value="UniProtKB-UniRule"/>
</dbReference>
<dbReference type="Gene3D" id="3.50.30.30">
    <property type="match status" value="1"/>
</dbReference>
<dbReference type="SUPFAM" id="SSF52743">
    <property type="entry name" value="Subtilisin-like"/>
    <property type="match status" value="1"/>
</dbReference>
<dbReference type="InterPro" id="IPR003903">
    <property type="entry name" value="UIM_dom"/>
</dbReference>
<comment type="caution">
    <text evidence="11">The sequence shown here is derived from an EMBL/GenBank/DDBJ whole genome shotgun (WGS) entry which is preliminary data.</text>
</comment>
<keyword evidence="1 5" id="KW-0645">Protease</keyword>
<dbReference type="InterPro" id="IPR034058">
    <property type="entry name" value="TagA/B/C/D_pept_dom"/>
</dbReference>
<evidence type="ECO:0000256" key="8">
    <source>
        <dbReference type="SAM" id="SignalP"/>
    </source>
</evidence>
<dbReference type="InterPro" id="IPR000209">
    <property type="entry name" value="Peptidase_S8/S53_dom"/>
</dbReference>
<feature type="active site" description="Charge relay system" evidence="4 5">
    <location>
        <position position="359"/>
    </location>
</feature>
<keyword evidence="7" id="KW-1133">Transmembrane helix</keyword>
<feature type="active site" description="Charge relay system" evidence="4 5">
    <location>
        <position position="412"/>
    </location>
</feature>
<dbReference type="Pfam" id="PF00082">
    <property type="entry name" value="Peptidase_S8"/>
    <property type="match status" value="1"/>
</dbReference>
<dbReference type="PROSITE" id="PS00137">
    <property type="entry name" value="SUBTILASE_HIS"/>
    <property type="match status" value="1"/>
</dbReference>
<keyword evidence="7" id="KW-0472">Membrane</keyword>
<dbReference type="Gene3D" id="3.40.50.200">
    <property type="entry name" value="Peptidase S8/S53 domain"/>
    <property type="match status" value="1"/>
</dbReference>
<dbReference type="SMART" id="SM00726">
    <property type="entry name" value="UIM"/>
    <property type="match status" value="2"/>
</dbReference>
<sequence>MGRGLLLCAALLAASTLVLASSLEPSDWPIVRLRTRSIPTRLAAERQQRRRLLGLPPEAPALREHLTQHDAWGTLRAAGTLMLTHPPGLDSSEQEALVAAAEAAGASLAGYLPDHTLLLVAPPGVEGALEGHPHVLWMGAREESDKMAPEWAAVQRRLAAAAPQLAALQAAAKRGGNATAATERAAAELRQQLPVATRWDATTGQLLVGVVVTFPGLLVPRVLPTRGAAVAAVEQQQHARARRMTLQRETQHAGTAAVADWAPLLARRFGAQLSSSGRESAVVQVPVGRLADVLAWLAERPAVHWLSPAPKLRTNNRRVTSIAQAGRPPSETASLLDPGFHPLWAAGLTGAGQVIGCGDSGIDIFHCFFSDPSVNLDNYISLVDGIKTLDCPDCRKIRYYRAYKDNRDSNGHGTHVTGTLAGMPVGATLADAGSASYVGMVPDAKLAFIDLGADGSDSIETPSDIVEGYFKYTASVDAWIHSESWGSEDATEYDYMAAVIDRYAWDNPMFLPVLAAGNNGNKSSSVGSSGEVTVTSPANSKNCLSVGATQTSGEGLETDAVKYQVWDANLVQGNYTTSFRVMQATFGGSVSALANSQAYPLAVADPLEACTPLTNASALKGAIVLVQRGTCFFSEKALAAQAAGAAGVLIYDNVLGAYFTYSANESVAGDVTLPVMSVTRRIGIQLASAAGTGTAAELSFSASAVPTYSFENLATYSSQGPTPDYRVKPDIVAPGTITSAAVGYGADDCGLVTYAGTSMATPVVAGAAALVRQYYMQGFYPSGQASPDAVFTPTGSLLKATLLGGAAVMTGFEADTGLPIDPPPSFRQGYGRVWLGNSVYLAGNANSPQLQVLDAVPINQGESHEYCIRANGGPLSITLVWADFPGDVAGGKVLVNDLDLSVRAAGLNGVPLLGNGGSVSNAANPDSENNVEQVALTTLPPGPVAVTVRGSSIFTAAGAPQYALVVNGDFSGTLVRPGEEGSGAACTIVVASITGGPANITSSDPVTFEFSGPSGNAAGIAFECRLADGSGNITNSAAHRDWADCSSPASFSGLPDGAYQFSVRAKGETLATSSSFTKDATPPTVTLSGYAATTRGGYAAGVAPQLQGTTTADAVAVFEFMGSDSTGVAFTCTLSATGTVPAQGAVVAGDSRRTSQVVTLGTPFACTSPLPLRWLLPAQWSLSVVGTDGAGNAAAAQRADWTVAFPATPGALYTRFTDGPYGRQPKTELTYSFVTLSAAGEAAAAPSGSECWLERAGAGANASYAPCTTSHTLPADLQDGAYQLHVRATGAAPSLEAEALAALVVDTVAPSVNITGEPDAPNALFTANSSAVRFTASEEGCDYHCALVRAEPGGGAPPAPTDPSAFKPCASPERLGELTDGAYTLAVYAVDSVGNEGTPATASFTVDTTPPSIEVQAPAATAATSITATFTVTDAGAGVANVTCRFRELEMVDDGDRGVVQSANWTACTSPLAYSDLREGKYGLTVRATDNAGLASQSAEMAVMVDRTSPTVSTAGLPTLGEPQPPTVTFRLSELSDLPPNSHANVTVYLTLVEKVPDSATYAALQTAWQEGSAAGGSQPTTMAAGGRGWGRRRLTQAVAEAETKLPASAVGTWTNCTAVCTYENLGGGQYSLQVRAVDAAGNTGNASQLYPFEVDSSLGGGGGSPLPLWAIIAAAAGGAVLLALLLWAAWKLCCARSRPPPPSAHGGTPAGAIASSQHSGGASYYTYSPGSNGYSNGYSNGGYSSGYSPGGYPTPTSAATGAWGYAQQTPSPYRGTYPPAAAAAAAADPIEQQRLALAQAQASRCGQASRPVAPAAAAAEEAQLRAAMEASLREQQRSQPRDDEQLQAAIQASIKEQQRQQQQRQQSWW</sequence>
<dbReference type="EMBL" id="LHPF02000001">
    <property type="protein sequence ID" value="PSC76614.1"/>
    <property type="molecule type" value="Genomic_DNA"/>
</dbReference>
<keyword evidence="7" id="KW-0812">Transmembrane</keyword>
<dbReference type="PROSITE" id="PS50330">
    <property type="entry name" value="UIM"/>
    <property type="match status" value="2"/>
</dbReference>
<evidence type="ECO:0000256" key="7">
    <source>
        <dbReference type="SAM" id="Phobius"/>
    </source>
</evidence>
<gene>
    <name evidence="11" type="primary">g8</name>
    <name evidence="11" type="ORF">C2E20_0008</name>
</gene>
<dbReference type="OrthoDB" id="509353at2759"/>
<dbReference type="PANTHER" id="PTHR43399">
    <property type="entry name" value="SUBTILISIN-RELATED"/>
    <property type="match status" value="1"/>
</dbReference>
<feature type="domain" description="Peptidase S8/S53" evidence="9">
    <location>
        <begin position="350"/>
        <end position="806"/>
    </location>
</feature>
<accession>A0A2P6VRA0</accession>
<evidence type="ECO:0000313" key="11">
    <source>
        <dbReference type="EMBL" id="PSC76614.1"/>
    </source>
</evidence>
<dbReference type="SUPFAM" id="SSF49785">
    <property type="entry name" value="Galactose-binding domain-like"/>
    <property type="match status" value="1"/>
</dbReference>
<feature type="compositionally biased region" description="Low complexity" evidence="6">
    <location>
        <begin position="1860"/>
        <end position="1870"/>
    </location>
</feature>
<evidence type="ECO:0000259" key="10">
    <source>
        <dbReference type="Pfam" id="PF02225"/>
    </source>
</evidence>
<feature type="region of interest" description="Disordered" evidence="6">
    <location>
        <begin position="1571"/>
        <end position="1590"/>
    </location>
</feature>
<evidence type="ECO:0000256" key="5">
    <source>
        <dbReference type="PROSITE-ProRule" id="PRU01240"/>
    </source>
</evidence>
<dbReference type="CDD" id="cd04842">
    <property type="entry name" value="Peptidases_S8_Kp43_protease"/>
    <property type="match status" value="1"/>
</dbReference>
<dbReference type="InterPro" id="IPR015500">
    <property type="entry name" value="Peptidase_S8_subtilisin-rel"/>
</dbReference>
<dbReference type="InterPro" id="IPR036852">
    <property type="entry name" value="Peptidase_S8/S53_dom_sf"/>
</dbReference>
<dbReference type="PROSITE" id="PS00138">
    <property type="entry name" value="SUBTILASE_SER"/>
    <property type="match status" value="1"/>
</dbReference>
<keyword evidence="12" id="KW-1185">Reference proteome</keyword>
<feature type="region of interest" description="Disordered" evidence="6">
    <location>
        <begin position="1829"/>
        <end position="1870"/>
    </location>
</feature>
<keyword evidence="2 5" id="KW-0378">Hydrolase</keyword>
<keyword evidence="8" id="KW-0732">Signal</keyword>
<feature type="active site" description="Charge relay system" evidence="4 5">
    <location>
        <position position="758"/>
    </location>
</feature>
<dbReference type="InterPro" id="IPR046450">
    <property type="entry name" value="PA_dom_sf"/>
</dbReference>
<protein>
    <submittedName>
        <fullName evidence="11">Serine protease ABC transporter B family tagA isoform B</fullName>
    </submittedName>
</protein>
<evidence type="ECO:0000256" key="6">
    <source>
        <dbReference type="SAM" id="MobiDB-lite"/>
    </source>
</evidence>
<feature type="domain" description="PA" evidence="10">
    <location>
        <begin position="599"/>
        <end position="684"/>
    </location>
</feature>
<dbReference type="InterPro" id="IPR008979">
    <property type="entry name" value="Galactose-bd-like_sf"/>
</dbReference>
<dbReference type="Proteomes" id="UP000239649">
    <property type="component" value="Unassembled WGS sequence"/>
</dbReference>
<name>A0A2P6VRA0_9CHLO</name>
<dbReference type="PROSITE" id="PS51892">
    <property type="entry name" value="SUBTILASE"/>
    <property type="match status" value="1"/>
</dbReference>
<dbReference type="InterPro" id="IPR051048">
    <property type="entry name" value="Peptidase_S8/S53_subtilisin"/>
</dbReference>
<feature type="compositionally biased region" description="Basic and acidic residues" evidence="6">
    <location>
        <begin position="1832"/>
        <end position="1845"/>
    </location>
</feature>
<feature type="transmembrane region" description="Helical" evidence="7">
    <location>
        <begin position="1667"/>
        <end position="1691"/>
    </location>
</feature>
<evidence type="ECO:0000256" key="3">
    <source>
        <dbReference type="ARBA" id="ARBA00022825"/>
    </source>
</evidence>
<dbReference type="InterPro" id="IPR022398">
    <property type="entry name" value="Peptidase_S8_His-AS"/>
</dbReference>
<evidence type="ECO:0000256" key="2">
    <source>
        <dbReference type="ARBA" id="ARBA00022801"/>
    </source>
</evidence>
<dbReference type="Pfam" id="PF02225">
    <property type="entry name" value="PA"/>
    <property type="match status" value="1"/>
</dbReference>
<comment type="similarity">
    <text evidence="5">Belongs to the peptidase S8 family.</text>
</comment>
<reference evidence="11 12" key="1">
    <citation type="journal article" date="2018" name="Plant J.">
        <title>Genome sequences of Chlorella sorokiniana UTEX 1602 and Micractinium conductrix SAG 241.80: implications to maltose excretion by a green alga.</title>
        <authorList>
            <person name="Arriola M.B."/>
            <person name="Velmurugan N."/>
            <person name="Zhang Y."/>
            <person name="Plunkett M.H."/>
            <person name="Hondzo H."/>
            <person name="Barney B.M."/>
        </authorList>
    </citation>
    <scope>NUCLEOTIDE SEQUENCE [LARGE SCALE GENOMIC DNA]</scope>
    <source>
        <strain evidence="11 12">SAG 241.80</strain>
    </source>
</reference>
<evidence type="ECO:0000313" key="12">
    <source>
        <dbReference type="Proteomes" id="UP000239649"/>
    </source>
</evidence>
<evidence type="ECO:0000256" key="1">
    <source>
        <dbReference type="ARBA" id="ARBA00022670"/>
    </source>
</evidence>
<dbReference type="InterPro" id="IPR013783">
    <property type="entry name" value="Ig-like_fold"/>
</dbReference>